<dbReference type="InterPro" id="IPR003594">
    <property type="entry name" value="HATPase_dom"/>
</dbReference>
<feature type="transmembrane region" description="Helical" evidence="9">
    <location>
        <begin position="304"/>
        <end position="328"/>
    </location>
</feature>
<organism evidence="13 14">
    <name type="scientific">Mesoterricola silvestris</name>
    <dbReference type="NCBI Taxonomy" id="2927979"/>
    <lineage>
        <taxon>Bacteria</taxon>
        <taxon>Pseudomonadati</taxon>
        <taxon>Acidobacteriota</taxon>
        <taxon>Holophagae</taxon>
        <taxon>Holophagales</taxon>
        <taxon>Holophagaceae</taxon>
        <taxon>Mesoterricola</taxon>
    </lineage>
</organism>
<dbReference type="GO" id="GO:0000155">
    <property type="term" value="F:phosphorelay sensor kinase activity"/>
    <property type="evidence" value="ECO:0007669"/>
    <property type="project" value="InterPro"/>
</dbReference>
<keyword evidence="5 9" id="KW-0812">Transmembrane</keyword>
<dbReference type="InterPro" id="IPR011006">
    <property type="entry name" value="CheY-like_superfamily"/>
</dbReference>
<protein>
    <recommendedName>
        <fullName evidence="3">histidine kinase</fullName>
        <ecNumber evidence="3">2.7.13.3</ecNumber>
    </recommendedName>
</protein>
<dbReference type="InterPro" id="IPR000014">
    <property type="entry name" value="PAS"/>
</dbReference>
<proteinExistence type="predicted"/>
<dbReference type="Proteomes" id="UP001238179">
    <property type="component" value="Chromosome"/>
</dbReference>
<dbReference type="Gene3D" id="3.30.450.20">
    <property type="entry name" value="PAS domain"/>
    <property type="match status" value="1"/>
</dbReference>
<dbReference type="EMBL" id="AP027080">
    <property type="protein sequence ID" value="BDU72626.1"/>
    <property type="molecule type" value="Genomic_DNA"/>
</dbReference>
<evidence type="ECO:0000256" key="8">
    <source>
        <dbReference type="PROSITE-ProRule" id="PRU00169"/>
    </source>
</evidence>
<dbReference type="Pfam" id="PF02518">
    <property type="entry name" value="HATPase_c"/>
    <property type="match status" value="1"/>
</dbReference>
<dbReference type="InterPro" id="IPR001789">
    <property type="entry name" value="Sig_transdc_resp-reg_receiver"/>
</dbReference>
<feature type="domain" description="Histidine kinase" evidence="10">
    <location>
        <begin position="486"/>
        <end position="711"/>
    </location>
</feature>
<accession>A0AA48GGX2</accession>
<dbReference type="InterPro" id="IPR013656">
    <property type="entry name" value="PAS_4"/>
</dbReference>
<dbReference type="InterPro" id="IPR035965">
    <property type="entry name" value="PAS-like_dom_sf"/>
</dbReference>
<feature type="modified residue" description="4-aspartylphosphate" evidence="8">
    <location>
        <position position="784"/>
    </location>
</feature>
<gene>
    <name evidence="13" type="ORF">METEAL_18000</name>
</gene>
<keyword evidence="4 8" id="KW-0597">Phosphoprotein</keyword>
<dbReference type="Gene3D" id="1.10.287.130">
    <property type="match status" value="1"/>
</dbReference>
<dbReference type="SMART" id="SM00448">
    <property type="entry name" value="REC"/>
    <property type="match status" value="1"/>
</dbReference>
<dbReference type="InterPro" id="IPR004358">
    <property type="entry name" value="Sig_transdc_His_kin-like_C"/>
</dbReference>
<name>A0AA48GGX2_9BACT</name>
<dbReference type="InterPro" id="IPR042240">
    <property type="entry name" value="CHASE_sf"/>
</dbReference>
<dbReference type="Gene3D" id="3.40.50.2300">
    <property type="match status" value="1"/>
</dbReference>
<feature type="domain" description="Response regulatory" evidence="11">
    <location>
        <begin position="733"/>
        <end position="849"/>
    </location>
</feature>
<dbReference type="InterPro" id="IPR036097">
    <property type="entry name" value="HisK_dim/P_sf"/>
</dbReference>
<dbReference type="GO" id="GO:0016020">
    <property type="term" value="C:membrane"/>
    <property type="evidence" value="ECO:0007669"/>
    <property type="project" value="UniProtKB-SubCell"/>
</dbReference>
<dbReference type="CDD" id="cd00130">
    <property type="entry name" value="PAS"/>
    <property type="match status" value="1"/>
</dbReference>
<dbReference type="PRINTS" id="PR00344">
    <property type="entry name" value="BCTRLSENSOR"/>
</dbReference>
<dbReference type="SMART" id="SM00387">
    <property type="entry name" value="HATPase_c"/>
    <property type="match status" value="1"/>
</dbReference>
<evidence type="ECO:0000256" key="5">
    <source>
        <dbReference type="ARBA" id="ARBA00022692"/>
    </source>
</evidence>
<evidence type="ECO:0000259" key="11">
    <source>
        <dbReference type="PROSITE" id="PS50110"/>
    </source>
</evidence>
<evidence type="ECO:0000256" key="1">
    <source>
        <dbReference type="ARBA" id="ARBA00000085"/>
    </source>
</evidence>
<dbReference type="InterPro" id="IPR003661">
    <property type="entry name" value="HisK_dim/P_dom"/>
</dbReference>
<dbReference type="KEGG" id="msil:METEAL_18000"/>
<evidence type="ECO:0000259" key="10">
    <source>
        <dbReference type="PROSITE" id="PS50109"/>
    </source>
</evidence>
<evidence type="ECO:0000256" key="4">
    <source>
        <dbReference type="ARBA" id="ARBA00022553"/>
    </source>
</evidence>
<evidence type="ECO:0000256" key="2">
    <source>
        <dbReference type="ARBA" id="ARBA00004370"/>
    </source>
</evidence>
<feature type="domain" description="CHASE" evidence="12">
    <location>
        <begin position="141"/>
        <end position="247"/>
    </location>
</feature>
<dbReference type="PANTHER" id="PTHR43065">
    <property type="entry name" value="SENSOR HISTIDINE KINASE"/>
    <property type="match status" value="1"/>
</dbReference>
<dbReference type="Pfam" id="PF00072">
    <property type="entry name" value="Response_reg"/>
    <property type="match status" value="1"/>
</dbReference>
<evidence type="ECO:0000256" key="3">
    <source>
        <dbReference type="ARBA" id="ARBA00012438"/>
    </source>
</evidence>
<dbReference type="Pfam" id="PF08448">
    <property type="entry name" value="PAS_4"/>
    <property type="match status" value="1"/>
</dbReference>
<comment type="catalytic activity">
    <reaction evidence="1">
        <text>ATP + protein L-histidine = ADP + protein N-phospho-L-histidine.</text>
        <dbReference type="EC" id="2.7.13.3"/>
    </reaction>
</comment>
<dbReference type="SUPFAM" id="SSF52172">
    <property type="entry name" value="CheY-like"/>
    <property type="match status" value="1"/>
</dbReference>
<dbReference type="PROSITE" id="PS50110">
    <property type="entry name" value="RESPONSE_REGULATORY"/>
    <property type="match status" value="1"/>
</dbReference>
<dbReference type="RefSeq" id="WP_316415538.1">
    <property type="nucleotide sequence ID" value="NZ_AP027080.1"/>
</dbReference>
<dbReference type="InterPro" id="IPR036890">
    <property type="entry name" value="HATPase_C_sf"/>
</dbReference>
<evidence type="ECO:0000256" key="9">
    <source>
        <dbReference type="SAM" id="Phobius"/>
    </source>
</evidence>
<dbReference type="Pfam" id="PF03924">
    <property type="entry name" value="CHASE"/>
    <property type="match status" value="1"/>
</dbReference>
<evidence type="ECO:0000256" key="7">
    <source>
        <dbReference type="ARBA" id="ARBA00023136"/>
    </source>
</evidence>
<dbReference type="SUPFAM" id="SSF47384">
    <property type="entry name" value="Homodimeric domain of signal transducing histidine kinase"/>
    <property type="match status" value="1"/>
</dbReference>
<evidence type="ECO:0000313" key="14">
    <source>
        <dbReference type="Proteomes" id="UP001238179"/>
    </source>
</evidence>
<keyword evidence="6 9" id="KW-1133">Transmembrane helix</keyword>
<keyword evidence="14" id="KW-1185">Reference proteome</keyword>
<dbReference type="CDD" id="cd00082">
    <property type="entry name" value="HisKA"/>
    <property type="match status" value="1"/>
</dbReference>
<dbReference type="NCBIfam" id="TIGR00229">
    <property type="entry name" value="sensory_box"/>
    <property type="match status" value="1"/>
</dbReference>
<dbReference type="InterPro" id="IPR005467">
    <property type="entry name" value="His_kinase_dom"/>
</dbReference>
<dbReference type="SUPFAM" id="SSF55785">
    <property type="entry name" value="PYP-like sensor domain (PAS domain)"/>
    <property type="match status" value="1"/>
</dbReference>
<dbReference type="PROSITE" id="PS50839">
    <property type="entry name" value="CHASE"/>
    <property type="match status" value="1"/>
</dbReference>
<dbReference type="SUPFAM" id="SSF55874">
    <property type="entry name" value="ATPase domain of HSP90 chaperone/DNA topoisomerase II/histidine kinase"/>
    <property type="match status" value="1"/>
</dbReference>
<dbReference type="SMART" id="SM01079">
    <property type="entry name" value="CHASE"/>
    <property type="match status" value="1"/>
</dbReference>
<dbReference type="EC" id="2.7.13.3" evidence="3"/>
<dbReference type="InterPro" id="IPR006189">
    <property type="entry name" value="CHASE_dom"/>
</dbReference>
<reference evidence="14" key="1">
    <citation type="journal article" date="2023" name="Int. J. Syst. Evol. Microbiol.">
        <title>Mesoterricola silvestris gen. nov., sp. nov., Mesoterricola sediminis sp. nov., Geothrix oryzae sp. nov., Geothrix edaphica sp. nov., Geothrix rubra sp. nov., and Geothrix limicola sp. nov., six novel members of Acidobacteriota isolated from soils.</title>
        <authorList>
            <person name="Itoh H."/>
            <person name="Sugisawa Y."/>
            <person name="Mise K."/>
            <person name="Xu Z."/>
            <person name="Kuniyasu M."/>
            <person name="Ushijima N."/>
            <person name="Kawano K."/>
            <person name="Kobayashi E."/>
            <person name="Shiratori Y."/>
            <person name="Masuda Y."/>
            <person name="Senoo K."/>
        </authorList>
    </citation>
    <scope>NUCLEOTIDE SEQUENCE [LARGE SCALE GENOMIC DNA]</scope>
    <source>
        <strain evidence="14">W79</strain>
    </source>
</reference>
<evidence type="ECO:0000313" key="13">
    <source>
        <dbReference type="EMBL" id="BDU72626.1"/>
    </source>
</evidence>
<keyword evidence="7 9" id="KW-0472">Membrane</keyword>
<sequence length="851" mass="92195">MNPLNQRVILRYPRFVGLVLCAGLAASLLGALAARRFQLKATRARVEQEAAIAQENLDYTIQAYRDILLGFRGHSTAGLGLNRERFHQYFASLDLRTHHPGLLSVSYGVEIPGPGRDRAEQALRREMGDPAFTIHPPGARPGYFVLLFAEPSESNRGSIGRDTRSLPGQAQDIDRARDSGALVLSGPMKVLQYDGPDPGLLMRLPLYRGSPATLEERRANFVGCINGAFRVQDLITEALGKEALRKLDVHITDAGPWGEPGPPLQLYGTPLAGGHLLERTLEVFGRTWCFEFRARREFAGSAEWTVPVGIGVSGGLITLLLWGLMASLAQTGQRARLLALRMTEQLREEESRTEAMALAVPDPVAVLDEDGRFLRIYGQHPTVLGVSAGALMGTTIPRALPRDAADILLDAVRKALDTHRLQTACFELSTSQGRCDYEGRILRMGQPLDGKACVVLSIRDITERNRAEEIARTKQKLESLGVLAGGIAHDFNNFLTAILGHVNMAQELLEPGSGAEPMLKRAEASVLRAAELAHQMLAYSGRGSLKVDLLDLNLMVMEMTELLAVSIAKKADLTFHLEPGLPMIMADAVQIQQVVMNLVTNASDAIAGGTGSIAIETRHLEAGRDQLEERFPGQGLEPGAYAALLVSDTGCGMDPETLKRIFDPFYTTKSTGRGLGLSALLGILRGHKAGIHISSEPGRGSRFEILFPSAGPAPSRDPAPAGAGAEGQRLTGLALVADDEPMVRSIVVDFLEHRGMEVLAAVDGLEAVELFTRHLGRVDLVLLDITMPRMDGNEAFRAIRALDPRIPVILLSGFSARDVATPPPGTAPAVFVQKPFRTVDLEEAVRKVRQV</sequence>
<dbReference type="PROSITE" id="PS50109">
    <property type="entry name" value="HIS_KIN"/>
    <property type="match status" value="1"/>
</dbReference>
<dbReference type="Gene3D" id="3.30.450.350">
    <property type="entry name" value="CHASE domain"/>
    <property type="match status" value="1"/>
</dbReference>
<evidence type="ECO:0000256" key="6">
    <source>
        <dbReference type="ARBA" id="ARBA00022989"/>
    </source>
</evidence>
<comment type="subcellular location">
    <subcellularLocation>
        <location evidence="2">Membrane</location>
    </subcellularLocation>
</comment>
<dbReference type="PANTHER" id="PTHR43065:SF42">
    <property type="entry name" value="TWO-COMPONENT SENSOR PPRA"/>
    <property type="match status" value="1"/>
</dbReference>
<evidence type="ECO:0000259" key="12">
    <source>
        <dbReference type="PROSITE" id="PS50839"/>
    </source>
</evidence>
<dbReference type="AlphaFoldDB" id="A0AA48GGX2"/>
<dbReference type="Gene3D" id="3.30.565.10">
    <property type="entry name" value="Histidine kinase-like ATPase, C-terminal domain"/>
    <property type="match status" value="1"/>
</dbReference>